<dbReference type="CDD" id="cd18582">
    <property type="entry name" value="ABC_6TM_ATM1_ABCB7"/>
    <property type="match status" value="1"/>
</dbReference>
<dbReference type="InterPro" id="IPR017871">
    <property type="entry name" value="ABC_transporter-like_CS"/>
</dbReference>
<dbReference type="InterPro" id="IPR027417">
    <property type="entry name" value="P-loop_NTPase"/>
</dbReference>
<comment type="subcellular location">
    <subcellularLocation>
        <location evidence="1">Cell membrane</location>
        <topology evidence="1">Multi-pass membrane protein</topology>
    </subcellularLocation>
</comment>
<evidence type="ECO:0000256" key="1">
    <source>
        <dbReference type="ARBA" id="ARBA00004651"/>
    </source>
</evidence>
<dbReference type="PANTHER" id="PTHR24221">
    <property type="entry name" value="ATP-BINDING CASSETTE SUB-FAMILY B"/>
    <property type="match status" value="1"/>
</dbReference>
<dbReference type="PROSITE" id="PS50929">
    <property type="entry name" value="ABC_TM1F"/>
    <property type="match status" value="1"/>
</dbReference>
<evidence type="ECO:0000259" key="10">
    <source>
        <dbReference type="PROSITE" id="PS50929"/>
    </source>
</evidence>
<dbReference type="GO" id="GO:0006879">
    <property type="term" value="P:intracellular iron ion homeostasis"/>
    <property type="evidence" value="ECO:0007669"/>
    <property type="project" value="TreeGrafter"/>
</dbReference>
<dbReference type="Pfam" id="PF00005">
    <property type="entry name" value="ABC_tran"/>
    <property type="match status" value="1"/>
</dbReference>
<keyword evidence="5" id="KW-0067">ATP-binding</keyword>
<keyword evidence="2" id="KW-0813">Transport</keyword>
<dbReference type="RefSeq" id="WP_042086750.1">
    <property type="nucleotide sequence ID" value="NZ_BKCN01000002.1"/>
</dbReference>
<reference evidence="11 12" key="1">
    <citation type="submission" date="2019-09" db="EMBL/GenBank/DDBJ databases">
        <title>NBRP : Genome information of microbial organism related human and environment.</title>
        <authorList>
            <person name="Hattori M."/>
            <person name="Oshima K."/>
            <person name="Inaba H."/>
            <person name="Suda W."/>
            <person name="Sakamoto M."/>
            <person name="Iino T."/>
            <person name="Kitahara M."/>
            <person name="Oshida Y."/>
            <person name="Iida T."/>
            <person name="Kudo T."/>
            <person name="Itoh T."/>
            <person name="Ohkuma M."/>
        </authorList>
    </citation>
    <scope>NUCLEOTIDE SEQUENCE [LARGE SCALE GENOMIC DNA]</scope>
    <source>
        <strain evidence="11 12">Q-1</strain>
    </source>
</reference>
<dbReference type="PROSITE" id="PS00211">
    <property type="entry name" value="ABC_TRANSPORTER_1"/>
    <property type="match status" value="1"/>
</dbReference>
<feature type="transmembrane region" description="Helical" evidence="8">
    <location>
        <begin position="157"/>
        <end position="180"/>
    </location>
</feature>
<feature type="transmembrane region" description="Helical" evidence="8">
    <location>
        <begin position="78"/>
        <end position="102"/>
    </location>
</feature>
<dbReference type="Pfam" id="PF00664">
    <property type="entry name" value="ABC_membrane"/>
    <property type="match status" value="1"/>
</dbReference>
<sequence length="608" mass="67963">MPRGLQHSPIDSTGPKEPTTYHWQSIRRLIPYLWPRDRFDLKLRIVFAVLLMLLAKGVTVYTPFFYKSAIDNLQSPTGQAVLIPAFLLMAYGMARFGGVALAQLRDAVFSQASQHALRSVALQTFQHLHALSLRFHLERRTGGMSRAIDRGTRAIDFLLRFLTFNIVPTVLELLLVAGIFWVHFGWIYALCLLVAVAIYIVFSVAITEWRTRFRKTMNEQDSKANSRAIDSLLNYETVKYFGNEEHEANRYDRALKSYQGAALQSQSSLSLLNAGQALIINIALAGVMILTARDALAGTLTLGDVVLANSLLIQLFVPLNLLGFVYREIRQSLIDMDYLFGLLDRDQEIADKVDAVPLVVKGGEVRFQAVDFGYDPRRQILHDLSFHVPPGKTVAIVGPSGAGKSTLSRILYRFYDITAGAVLIDGMDIRDVTQKSLRQAIGIVPQDTVLFNESIAYNIRYGRPDASDEDIRQAARFARIDGFIDQLPDGYETLVGERGLKLSGGEKQRVAIARTILKDPPILLLDEATSALDSRTEREIQEAIEQISRNRTTLVIAHRLSTVVNADEILVLDQGRIIERGAHESLLLAQGTYHAMWQRQLDGSPSDV</sequence>
<dbReference type="SMART" id="SM00382">
    <property type="entry name" value="AAA"/>
    <property type="match status" value="1"/>
</dbReference>
<gene>
    <name evidence="11" type="ORF">JCM17846_05140</name>
</gene>
<dbReference type="SUPFAM" id="SSF90123">
    <property type="entry name" value="ABC transporter transmembrane region"/>
    <property type="match status" value="1"/>
</dbReference>
<dbReference type="SUPFAM" id="SSF52540">
    <property type="entry name" value="P-loop containing nucleoside triphosphate hydrolases"/>
    <property type="match status" value="1"/>
</dbReference>
<evidence type="ECO:0000313" key="12">
    <source>
        <dbReference type="Proteomes" id="UP000324996"/>
    </source>
</evidence>
<keyword evidence="7 8" id="KW-0472">Membrane</keyword>
<evidence type="ECO:0000256" key="4">
    <source>
        <dbReference type="ARBA" id="ARBA00022741"/>
    </source>
</evidence>
<keyword evidence="6 8" id="KW-1133">Transmembrane helix</keyword>
<evidence type="ECO:0000256" key="7">
    <source>
        <dbReference type="ARBA" id="ARBA00023136"/>
    </source>
</evidence>
<feature type="transmembrane region" description="Helical" evidence="8">
    <location>
        <begin position="45"/>
        <end position="66"/>
    </location>
</feature>
<dbReference type="InterPro" id="IPR011527">
    <property type="entry name" value="ABC1_TM_dom"/>
</dbReference>
<evidence type="ECO:0000256" key="3">
    <source>
        <dbReference type="ARBA" id="ARBA00022692"/>
    </source>
</evidence>
<dbReference type="InterPro" id="IPR039421">
    <property type="entry name" value="Type_1_exporter"/>
</dbReference>
<evidence type="ECO:0000259" key="9">
    <source>
        <dbReference type="PROSITE" id="PS50893"/>
    </source>
</evidence>
<dbReference type="AlphaFoldDB" id="A0A5A7N3I0"/>
<dbReference type="GO" id="GO:0016887">
    <property type="term" value="F:ATP hydrolysis activity"/>
    <property type="evidence" value="ECO:0007669"/>
    <property type="project" value="InterPro"/>
</dbReference>
<organism evidence="11 12">
    <name type="scientific">Iodidimonas nitroreducens</name>
    <dbReference type="NCBI Taxonomy" id="1236968"/>
    <lineage>
        <taxon>Bacteria</taxon>
        <taxon>Pseudomonadati</taxon>
        <taxon>Pseudomonadota</taxon>
        <taxon>Alphaproteobacteria</taxon>
        <taxon>Iodidimonadales</taxon>
        <taxon>Iodidimonadaceae</taxon>
        <taxon>Iodidimonas</taxon>
    </lineage>
</organism>
<feature type="transmembrane region" description="Helical" evidence="8">
    <location>
        <begin position="186"/>
        <end position="207"/>
    </location>
</feature>
<name>A0A5A7N3I0_9PROT</name>
<dbReference type="InterPro" id="IPR003439">
    <property type="entry name" value="ABC_transporter-like_ATP-bd"/>
</dbReference>
<dbReference type="PANTHER" id="PTHR24221:SF402">
    <property type="entry name" value="IRON-SULFUR CLUSTERS TRANSPORTER ABCB7, MITOCHONDRIAL"/>
    <property type="match status" value="1"/>
</dbReference>
<dbReference type="GO" id="GO:0005886">
    <property type="term" value="C:plasma membrane"/>
    <property type="evidence" value="ECO:0007669"/>
    <property type="project" value="UniProtKB-SubCell"/>
</dbReference>
<accession>A0A5A7N3I0</accession>
<dbReference type="GO" id="GO:0140359">
    <property type="term" value="F:ABC-type transporter activity"/>
    <property type="evidence" value="ECO:0007669"/>
    <property type="project" value="InterPro"/>
</dbReference>
<feature type="domain" description="ABC transporter" evidence="9">
    <location>
        <begin position="365"/>
        <end position="599"/>
    </location>
</feature>
<protein>
    <submittedName>
        <fullName evidence="11">Metal ABC transporter permease</fullName>
    </submittedName>
</protein>
<dbReference type="CDD" id="cd03253">
    <property type="entry name" value="ABCC_ATM1_transporter"/>
    <property type="match status" value="1"/>
</dbReference>
<evidence type="ECO:0000256" key="5">
    <source>
        <dbReference type="ARBA" id="ARBA00022840"/>
    </source>
</evidence>
<keyword evidence="3 8" id="KW-0812">Transmembrane</keyword>
<dbReference type="Gene3D" id="1.20.1560.10">
    <property type="entry name" value="ABC transporter type 1, transmembrane domain"/>
    <property type="match status" value="1"/>
</dbReference>
<dbReference type="Proteomes" id="UP000324996">
    <property type="component" value="Unassembled WGS sequence"/>
</dbReference>
<dbReference type="PROSITE" id="PS50893">
    <property type="entry name" value="ABC_TRANSPORTER_2"/>
    <property type="match status" value="1"/>
</dbReference>
<dbReference type="InterPro" id="IPR003593">
    <property type="entry name" value="AAA+_ATPase"/>
</dbReference>
<dbReference type="EMBL" id="BKCN01000002">
    <property type="protein sequence ID" value="GER02832.1"/>
    <property type="molecule type" value="Genomic_DNA"/>
</dbReference>
<evidence type="ECO:0000256" key="2">
    <source>
        <dbReference type="ARBA" id="ARBA00022448"/>
    </source>
</evidence>
<dbReference type="Gene3D" id="3.40.50.300">
    <property type="entry name" value="P-loop containing nucleotide triphosphate hydrolases"/>
    <property type="match status" value="1"/>
</dbReference>
<feature type="domain" description="ABC transmembrane type-1" evidence="10">
    <location>
        <begin position="46"/>
        <end position="331"/>
    </location>
</feature>
<evidence type="ECO:0000313" key="11">
    <source>
        <dbReference type="EMBL" id="GER02832.1"/>
    </source>
</evidence>
<keyword evidence="12" id="KW-1185">Reference proteome</keyword>
<proteinExistence type="predicted"/>
<evidence type="ECO:0000256" key="8">
    <source>
        <dbReference type="SAM" id="Phobius"/>
    </source>
</evidence>
<evidence type="ECO:0000256" key="6">
    <source>
        <dbReference type="ARBA" id="ARBA00022989"/>
    </source>
</evidence>
<dbReference type="InterPro" id="IPR036640">
    <property type="entry name" value="ABC1_TM_sf"/>
</dbReference>
<feature type="transmembrane region" description="Helical" evidence="8">
    <location>
        <begin position="271"/>
        <end position="293"/>
    </location>
</feature>
<keyword evidence="4" id="KW-0547">Nucleotide-binding</keyword>
<comment type="caution">
    <text evidence="11">The sequence shown here is derived from an EMBL/GenBank/DDBJ whole genome shotgun (WGS) entry which is preliminary data.</text>
</comment>
<dbReference type="GO" id="GO:0005524">
    <property type="term" value="F:ATP binding"/>
    <property type="evidence" value="ECO:0007669"/>
    <property type="project" value="UniProtKB-KW"/>
</dbReference>
<dbReference type="FunFam" id="3.40.50.300:FF:000186">
    <property type="entry name" value="ATP-binding cassette sub-family B member 7, mitochondrial"/>
    <property type="match status" value="1"/>
</dbReference>
<feature type="transmembrane region" description="Helical" evidence="8">
    <location>
        <begin position="305"/>
        <end position="326"/>
    </location>
</feature>